<evidence type="ECO:0000256" key="1">
    <source>
        <dbReference type="SAM" id="MobiDB-lite"/>
    </source>
</evidence>
<proteinExistence type="predicted"/>
<dbReference type="AlphaFoldDB" id="A0ABD2B4G3"/>
<feature type="region of interest" description="Disordered" evidence="1">
    <location>
        <begin position="1"/>
        <end position="37"/>
    </location>
</feature>
<evidence type="ECO:0000313" key="3">
    <source>
        <dbReference type="Proteomes" id="UP001607303"/>
    </source>
</evidence>
<feature type="compositionally biased region" description="Basic and acidic residues" evidence="1">
    <location>
        <begin position="25"/>
        <end position="37"/>
    </location>
</feature>
<protein>
    <submittedName>
        <fullName evidence="2">Uncharacterized protein</fullName>
    </submittedName>
</protein>
<name>A0ABD2B4G3_VESMC</name>
<accession>A0ABD2B4G3</accession>
<sequence>MRKIRKRKGNKKTMKNVKRRWQSSKAEKSTKDKSHTLEPDLQVGIVVTRTSDAVQTGMDQDMRGFYVSSSSRRHESRTIMRRTSLSRSR</sequence>
<feature type="compositionally biased region" description="Basic residues" evidence="1">
    <location>
        <begin position="1"/>
        <end position="22"/>
    </location>
</feature>
<organism evidence="2 3">
    <name type="scientific">Vespula maculifrons</name>
    <name type="common">Eastern yellow jacket</name>
    <name type="synonym">Wasp</name>
    <dbReference type="NCBI Taxonomy" id="7453"/>
    <lineage>
        <taxon>Eukaryota</taxon>
        <taxon>Metazoa</taxon>
        <taxon>Ecdysozoa</taxon>
        <taxon>Arthropoda</taxon>
        <taxon>Hexapoda</taxon>
        <taxon>Insecta</taxon>
        <taxon>Pterygota</taxon>
        <taxon>Neoptera</taxon>
        <taxon>Endopterygota</taxon>
        <taxon>Hymenoptera</taxon>
        <taxon>Apocrita</taxon>
        <taxon>Aculeata</taxon>
        <taxon>Vespoidea</taxon>
        <taxon>Vespidae</taxon>
        <taxon>Vespinae</taxon>
        <taxon>Vespula</taxon>
    </lineage>
</organism>
<keyword evidence="3" id="KW-1185">Reference proteome</keyword>
<evidence type="ECO:0000313" key="2">
    <source>
        <dbReference type="EMBL" id="KAL2727633.1"/>
    </source>
</evidence>
<dbReference type="Proteomes" id="UP001607303">
    <property type="component" value="Unassembled WGS sequence"/>
</dbReference>
<dbReference type="EMBL" id="JAYRBN010000100">
    <property type="protein sequence ID" value="KAL2727633.1"/>
    <property type="molecule type" value="Genomic_DNA"/>
</dbReference>
<gene>
    <name evidence="2" type="ORF">V1477_016909</name>
</gene>
<feature type="region of interest" description="Disordered" evidence="1">
    <location>
        <begin position="68"/>
        <end position="89"/>
    </location>
</feature>
<comment type="caution">
    <text evidence="2">The sequence shown here is derived from an EMBL/GenBank/DDBJ whole genome shotgun (WGS) entry which is preliminary data.</text>
</comment>
<reference evidence="2 3" key="1">
    <citation type="journal article" date="2024" name="Ann. Entomol. Soc. Am.">
        <title>Genomic analyses of the southern and eastern yellowjacket wasps (Hymenoptera: Vespidae) reveal evolutionary signatures of social life.</title>
        <authorList>
            <person name="Catto M.A."/>
            <person name="Caine P.B."/>
            <person name="Orr S.E."/>
            <person name="Hunt B.G."/>
            <person name="Goodisman M.A.D."/>
        </authorList>
    </citation>
    <scope>NUCLEOTIDE SEQUENCE [LARGE SCALE GENOMIC DNA]</scope>
    <source>
        <strain evidence="2">232</strain>
        <tissue evidence="2">Head and thorax</tissue>
    </source>
</reference>